<dbReference type="CDD" id="cd01303">
    <property type="entry name" value="GDEase"/>
    <property type="match status" value="1"/>
</dbReference>
<reference evidence="10 11" key="1">
    <citation type="journal article" date="2014" name="Int. J. Syst. Evol. Microbiol.">
        <title>Complete genome sequence of Corynebacterium casei LMG S-19264T (=DSM 44701T), isolated from a smear-ripened cheese.</title>
        <authorList>
            <consortium name="US DOE Joint Genome Institute (JGI-PGF)"/>
            <person name="Walter F."/>
            <person name="Albersmeier A."/>
            <person name="Kalinowski J."/>
            <person name="Ruckert C."/>
        </authorList>
    </citation>
    <scope>NUCLEOTIDE SEQUENCE [LARGE SCALE GENOMIC DNA]</scope>
    <source>
        <strain evidence="10 11">NBRC 110095</strain>
    </source>
</reference>
<sequence>MTPTEGIGSLAAQAFRASILDFTSAPTVEGSGLRFYEDGILVLDQSGNVIALDHAEVLLPSLSQVKTAHFPGKVIMPGFIDSHIHFPQTDVIASYGEQLLDWLNNYTFPAEQRFADYDYASNVAEFFLDELMRCGTTTAMVYCTVHPQSVDAFFSASERRGSRMIAGKVLMDRHAPDALTDTAESGVQESADLIDRWHSNGRQLYCLTPRFAPTSTELQLTLSGELLASSPGVYMQTHLSENHGEIAWVKALFPERKHYLDVYDHYGLLGPTSVFAHGIHLSDDELQRLSDTGSSIAFCPTSNLFLGSGLFDLERTRSFNVGASIATDVGAGTSFSQLHTLNEAYKVLQLQGLSLHPFEAFYWLTLGNAKTLRLDDKIGNFETGKEADFIVMNPQSTPLMAYRYEQCSSLAEKLFLFMTLGDDRLIQATYLQGRQVYQAADV</sequence>
<evidence type="ECO:0000256" key="5">
    <source>
        <dbReference type="ARBA" id="ARBA00022801"/>
    </source>
</evidence>
<evidence type="ECO:0000256" key="6">
    <source>
        <dbReference type="ARBA" id="ARBA00022833"/>
    </source>
</evidence>
<dbReference type="Proteomes" id="UP001156870">
    <property type="component" value="Unassembled WGS sequence"/>
</dbReference>
<dbReference type="EC" id="3.5.4.3" evidence="3 7"/>
<dbReference type="SUPFAM" id="SSF51556">
    <property type="entry name" value="Metallo-dependent hydrolases"/>
    <property type="match status" value="1"/>
</dbReference>
<evidence type="ECO:0000313" key="11">
    <source>
        <dbReference type="Proteomes" id="UP001156870"/>
    </source>
</evidence>
<evidence type="ECO:0000256" key="3">
    <source>
        <dbReference type="ARBA" id="ARBA00012781"/>
    </source>
</evidence>
<proteinExistence type="inferred from homology"/>
<dbReference type="GO" id="GO:0005829">
    <property type="term" value="C:cytosol"/>
    <property type="evidence" value="ECO:0007669"/>
    <property type="project" value="TreeGrafter"/>
</dbReference>
<dbReference type="Gene3D" id="2.30.40.10">
    <property type="entry name" value="Urease, subunit C, domain 1"/>
    <property type="match status" value="1"/>
</dbReference>
<keyword evidence="6 8" id="KW-0862">Zinc</keyword>
<comment type="catalytic activity">
    <reaction evidence="8">
        <text>guanine + H2O + H(+) = xanthine + NH4(+)</text>
        <dbReference type="Rhea" id="RHEA:14665"/>
        <dbReference type="ChEBI" id="CHEBI:15377"/>
        <dbReference type="ChEBI" id="CHEBI:15378"/>
        <dbReference type="ChEBI" id="CHEBI:16235"/>
        <dbReference type="ChEBI" id="CHEBI:17712"/>
        <dbReference type="ChEBI" id="CHEBI:28938"/>
        <dbReference type="EC" id="3.5.4.3"/>
    </reaction>
</comment>
<comment type="function">
    <text evidence="8">Catalyzes the hydrolytic deamination of guanine, producing xanthine and ammonia.</text>
</comment>
<dbReference type="GO" id="GO:0006147">
    <property type="term" value="P:guanine catabolic process"/>
    <property type="evidence" value="ECO:0007669"/>
    <property type="project" value="UniProtKB-UniRule"/>
</dbReference>
<organism evidence="10 11">
    <name type="scientific">Marinibactrum halimedae</name>
    <dbReference type="NCBI Taxonomy" id="1444977"/>
    <lineage>
        <taxon>Bacteria</taxon>
        <taxon>Pseudomonadati</taxon>
        <taxon>Pseudomonadota</taxon>
        <taxon>Gammaproteobacteria</taxon>
        <taxon>Cellvibrionales</taxon>
        <taxon>Cellvibrionaceae</taxon>
        <taxon>Marinibactrum</taxon>
    </lineage>
</organism>
<keyword evidence="5 8" id="KW-0378">Hydrolase</keyword>
<dbReference type="PANTHER" id="PTHR11271:SF6">
    <property type="entry name" value="GUANINE DEAMINASE"/>
    <property type="match status" value="1"/>
</dbReference>
<keyword evidence="4 8" id="KW-0479">Metal-binding</keyword>
<name>A0AA37WL96_9GAMM</name>
<dbReference type="InterPro" id="IPR051607">
    <property type="entry name" value="Metallo-dep_hydrolases"/>
</dbReference>
<gene>
    <name evidence="10" type="ORF">GCM10007877_14130</name>
</gene>
<accession>A0AA37WL96</accession>
<dbReference type="PANTHER" id="PTHR11271">
    <property type="entry name" value="GUANINE DEAMINASE"/>
    <property type="match status" value="1"/>
</dbReference>
<dbReference type="AlphaFoldDB" id="A0AA37WL96"/>
<dbReference type="NCBIfam" id="NF006679">
    <property type="entry name" value="PRK09228.1"/>
    <property type="match status" value="1"/>
</dbReference>
<feature type="domain" description="Amidohydrolase-related" evidence="9">
    <location>
        <begin position="74"/>
        <end position="436"/>
    </location>
</feature>
<evidence type="ECO:0000259" key="9">
    <source>
        <dbReference type="Pfam" id="PF01979"/>
    </source>
</evidence>
<comment type="cofactor">
    <cofactor evidence="8">
        <name>Zn(2+)</name>
        <dbReference type="ChEBI" id="CHEBI:29105"/>
    </cofactor>
    <text evidence="8">Binds 1 zinc ion per subunit.</text>
</comment>
<evidence type="ECO:0000256" key="7">
    <source>
        <dbReference type="NCBIfam" id="TIGR02967"/>
    </source>
</evidence>
<dbReference type="Pfam" id="PF01979">
    <property type="entry name" value="Amidohydro_1"/>
    <property type="match status" value="1"/>
</dbReference>
<evidence type="ECO:0000256" key="4">
    <source>
        <dbReference type="ARBA" id="ARBA00022723"/>
    </source>
</evidence>
<comment type="pathway">
    <text evidence="1 8">Purine metabolism; guanine degradation; xanthine from guanine: step 1/1.</text>
</comment>
<dbReference type="GO" id="GO:0008892">
    <property type="term" value="F:guanine deaminase activity"/>
    <property type="evidence" value="ECO:0007669"/>
    <property type="project" value="UniProtKB-UniRule"/>
</dbReference>
<dbReference type="GO" id="GO:0008270">
    <property type="term" value="F:zinc ion binding"/>
    <property type="evidence" value="ECO:0007669"/>
    <property type="project" value="UniProtKB-UniRule"/>
</dbReference>
<dbReference type="RefSeq" id="WP_232594261.1">
    <property type="nucleotide sequence ID" value="NZ_BSPD01000033.1"/>
</dbReference>
<dbReference type="EMBL" id="BSPD01000033">
    <property type="protein sequence ID" value="GLS25699.1"/>
    <property type="molecule type" value="Genomic_DNA"/>
</dbReference>
<evidence type="ECO:0000256" key="1">
    <source>
        <dbReference type="ARBA" id="ARBA00004984"/>
    </source>
</evidence>
<dbReference type="InterPro" id="IPR032466">
    <property type="entry name" value="Metal_Hydrolase"/>
</dbReference>
<protein>
    <recommendedName>
        <fullName evidence="3 7">Guanine deaminase</fullName>
        <shortName evidence="8">Guanase</shortName>
        <ecNumber evidence="3 7">3.5.4.3</ecNumber>
    </recommendedName>
    <alternativeName>
        <fullName evidence="8">Guanine aminohydrolase</fullName>
    </alternativeName>
</protein>
<evidence type="ECO:0000313" key="10">
    <source>
        <dbReference type="EMBL" id="GLS25699.1"/>
    </source>
</evidence>
<dbReference type="SUPFAM" id="SSF51338">
    <property type="entry name" value="Composite domain of metallo-dependent hydrolases"/>
    <property type="match status" value="1"/>
</dbReference>
<comment type="similarity">
    <text evidence="2 8">Belongs to the metallo-dependent hydrolases superfamily. ATZ/TRZ family.</text>
</comment>
<evidence type="ECO:0000256" key="2">
    <source>
        <dbReference type="ARBA" id="ARBA00006745"/>
    </source>
</evidence>
<dbReference type="NCBIfam" id="TIGR02967">
    <property type="entry name" value="guan_deamin"/>
    <property type="match status" value="1"/>
</dbReference>
<evidence type="ECO:0000256" key="8">
    <source>
        <dbReference type="RuleBase" id="RU366009"/>
    </source>
</evidence>
<dbReference type="InterPro" id="IPR011059">
    <property type="entry name" value="Metal-dep_hydrolase_composite"/>
</dbReference>
<dbReference type="InterPro" id="IPR006680">
    <property type="entry name" value="Amidohydro-rel"/>
</dbReference>
<comment type="caution">
    <text evidence="10">The sequence shown here is derived from an EMBL/GenBank/DDBJ whole genome shotgun (WGS) entry which is preliminary data.</text>
</comment>
<dbReference type="Gene3D" id="3.20.20.140">
    <property type="entry name" value="Metal-dependent hydrolases"/>
    <property type="match status" value="1"/>
</dbReference>
<dbReference type="FunFam" id="3.20.20.140:FF:000022">
    <property type="entry name" value="Guanine deaminase"/>
    <property type="match status" value="1"/>
</dbReference>
<dbReference type="InterPro" id="IPR014311">
    <property type="entry name" value="Guanine_deaminase"/>
</dbReference>
<keyword evidence="11" id="KW-1185">Reference proteome</keyword>